<gene>
    <name evidence="2" type="ORF">PR048_007351</name>
</gene>
<protein>
    <recommendedName>
        <fullName evidence="4">Small lysine-rich protein 1</fullName>
    </recommendedName>
</protein>
<proteinExistence type="predicted"/>
<feature type="region of interest" description="Disordered" evidence="1">
    <location>
        <begin position="1"/>
        <end position="27"/>
    </location>
</feature>
<keyword evidence="3" id="KW-1185">Reference proteome</keyword>
<reference evidence="2 3" key="1">
    <citation type="submission" date="2023-02" db="EMBL/GenBank/DDBJ databases">
        <title>LHISI_Scaffold_Assembly.</title>
        <authorList>
            <person name="Stuart O.P."/>
            <person name="Cleave R."/>
            <person name="Magrath M.J.L."/>
            <person name="Mikheyev A.S."/>
        </authorList>
    </citation>
    <scope>NUCLEOTIDE SEQUENCE [LARGE SCALE GENOMIC DNA]</scope>
    <source>
        <strain evidence="2">Daus_M_001</strain>
        <tissue evidence="2">Leg muscle</tissue>
    </source>
</reference>
<sequence length="79" mass="9228">MAGKGRRRSSRKLSDTEKQAIKLTKKSEGKCKPRFHIDIFNESAMENAYYTCHNVQDVLQSRGFPWTQALKKKKRGKKR</sequence>
<organism evidence="2 3">
    <name type="scientific">Dryococelus australis</name>
    <dbReference type="NCBI Taxonomy" id="614101"/>
    <lineage>
        <taxon>Eukaryota</taxon>
        <taxon>Metazoa</taxon>
        <taxon>Ecdysozoa</taxon>
        <taxon>Arthropoda</taxon>
        <taxon>Hexapoda</taxon>
        <taxon>Insecta</taxon>
        <taxon>Pterygota</taxon>
        <taxon>Neoptera</taxon>
        <taxon>Polyneoptera</taxon>
        <taxon>Phasmatodea</taxon>
        <taxon>Verophasmatodea</taxon>
        <taxon>Anareolatae</taxon>
        <taxon>Phasmatidae</taxon>
        <taxon>Eurycanthinae</taxon>
        <taxon>Dryococelus</taxon>
    </lineage>
</organism>
<evidence type="ECO:0008006" key="4">
    <source>
        <dbReference type="Google" id="ProtNLM"/>
    </source>
</evidence>
<feature type="compositionally biased region" description="Basic and acidic residues" evidence="1">
    <location>
        <begin position="12"/>
        <end position="27"/>
    </location>
</feature>
<dbReference type="PANTHER" id="PTHR37932">
    <property type="entry name" value="SMALL LYSINE-RICH PROTEIN 1"/>
    <property type="match status" value="1"/>
</dbReference>
<dbReference type="InterPro" id="IPR037760">
    <property type="entry name" value="SMKR1"/>
</dbReference>
<dbReference type="EMBL" id="JARBHB010000002">
    <property type="protein sequence ID" value="KAJ8894686.1"/>
    <property type="molecule type" value="Genomic_DNA"/>
</dbReference>
<evidence type="ECO:0000256" key="1">
    <source>
        <dbReference type="SAM" id="MobiDB-lite"/>
    </source>
</evidence>
<evidence type="ECO:0000313" key="2">
    <source>
        <dbReference type="EMBL" id="KAJ8894686.1"/>
    </source>
</evidence>
<dbReference type="PANTHER" id="PTHR37932:SF1">
    <property type="entry name" value="SMALL LYSINE-RICH PROTEIN 1"/>
    <property type="match status" value="1"/>
</dbReference>
<evidence type="ECO:0000313" key="3">
    <source>
        <dbReference type="Proteomes" id="UP001159363"/>
    </source>
</evidence>
<comment type="caution">
    <text evidence="2">The sequence shown here is derived from an EMBL/GenBank/DDBJ whole genome shotgun (WGS) entry which is preliminary data.</text>
</comment>
<accession>A0ABQ9IDD8</accession>
<name>A0ABQ9IDD8_9NEOP</name>
<dbReference type="Proteomes" id="UP001159363">
    <property type="component" value="Chromosome 2"/>
</dbReference>
<feature type="compositionally biased region" description="Basic residues" evidence="1">
    <location>
        <begin position="1"/>
        <end position="11"/>
    </location>
</feature>